<accession>A0ABP9I0L3</accession>
<sequence length="471" mass="51540">MDPMVTYPYGAVDGNRMAAVYDVLVWSDPATGIVRPQLADSFTSADGGRTWILRLRAGITFSDATPLDAEAVRFNWERHHDVTNHSLQYPATVDITSLQVTDPLTLRVVLSRPNANFDRIVARQLSFVGSPTAIRSDPVGVGRKPVGAGPYMLTDWAADGKQVYVRNPGYWQRDRGLPRFERLTMEVDPDAGHTADEVSAGRLDMSVMFAPDGVARAAERRLAVDQIHLDGGAMLMFNTVATPFGDPNVRKAVVLALSGADLNNTYFKGAGAVAHGIFSAASPVANGQLVMTENDPEQARALFAQITADGKRRLPFVMVVPNTPTLVKVAEHIRDVLNRFPGVDAQIQAADAVDFIRTVRKGDWTWNAALTQQWFSDPEPGVYDFLYSASSTNLTGYANPAVDKALDNARATVDLVARREAYTAVQMELNRDFPVWVYQESQAAAVSSPSIGGVELCDDGIVMWDRLERRV</sequence>
<dbReference type="InterPro" id="IPR000914">
    <property type="entry name" value="SBP_5_dom"/>
</dbReference>
<feature type="domain" description="Solute-binding protein family 5" evidence="1">
    <location>
        <begin position="34"/>
        <end position="391"/>
    </location>
</feature>
<dbReference type="Gene3D" id="3.40.190.10">
    <property type="entry name" value="Periplasmic binding protein-like II"/>
    <property type="match status" value="1"/>
</dbReference>
<protein>
    <submittedName>
        <fullName evidence="2">ABC transporter substrate-binding protein</fullName>
    </submittedName>
</protein>
<dbReference type="PANTHER" id="PTHR30290">
    <property type="entry name" value="PERIPLASMIC BINDING COMPONENT OF ABC TRANSPORTER"/>
    <property type="match status" value="1"/>
</dbReference>
<dbReference type="PIRSF" id="PIRSF002741">
    <property type="entry name" value="MppA"/>
    <property type="match status" value="1"/>
</dbReference>
<gene>
    <name evidence="2" type="ORF">GCM10023205_62490</name>
</gene>
<dbReference type="Gene3D" id="3.10.105.10">
    <property type="entry name" value="Dipeptide-binding Protein, Domain 3"/>
    <property type="match status" value="1"/>
</dbReference>
<evidence type="ECO:0000259" key="1">
    <source>
        <dbReference type="Pfam" id="PF00496"/>
    </source>
</evidence>
<evidence type="ECO:0000313" key="2">
    <source>
        <dbReference type="EMBL" id="GAA4984033.1"/>
    </source>
</evidence>
<proteinExistence type="predicted"/>
<dbReference type="InterPro" id="IPR039424">
    <property type="entry name" value="SBP_5"/>
</dbReference>
<dbReference type="Pfam" id="PF00496">
    <property type="entry name" value="SBP_bac_5"/>
    <property type="match status" value="1"/>
</dbReference>
<comment type="caution">
    <text evidence="2">The sequence shown here is derived from an EMBL/GenBank/DDBJ whole genome shotgun (WGS) entry which is preliminary data.</text>
</comment>
<keyword evidence="3" id="KW-1185">Reference proteome</keyword>
<name>A0ABP9I0L3_9ACTN</name>
<dbReference type="Proteomes" id="UP001500466">
    <property type="component" value="Unassembled WGS sequence"/>
</dbReference>
<dbReference type="EMBL" id="BAABHS010000027">
    <property type="protein sequence ID" value="GAA4984033.1"/>
    <property type="molecule type" value="Genomic_DNA"/>
</dbReference>
<organism evidence="2 3">
    <name type="scientific">Yinghuangia aomiensis</name>
    <dbReference type="NCBI Taxonomy" id="676205"/>
    <lineage>
        <taxon>Bacteria</taxon>
        <taxon>Bacillati</taxon>
        <taxon>Actinomycetota</taxon>
        <taxon>Actinomycetes</taxon>
        <taxon>Kitasatosporales</taxon>
        <taxon>Streptomycetaceae</taxon>
        <taxon>Yinghuangia</taxon>
    </lineage>
</organism>
<reference evidence="3" key="1">
    <citation type="journal article" date="2019" name="Int. J. Syst. Evol. Microbiol.">
        <title>The Global Catalogue of Microorganisms (GCM) 10K type strain sequencing project: providing services to taxonomists for standard genome sequencing and annotation.</title>
        <authorList>
            <consortium name="The Broad Institute Genomics Platform"/>
            <consortium name="The Broad Institute Genome Sequencing Center for Infectious Disease"/>
            <person name="Wu L."/>
            <person name="Ma J."/>
        </authorList>
    </citation>
    <scope>NUCLEOTIDE SEQUENCE [LARGE SCALE GENOMIC DNA]</scope>
    <source>
        <strain evidence="3">JCM 17986</strain>
    </source>
</reference>
<dbReference type="Gene3D" id="3.90.76.10">
    <property type="entry name" value="Dipeptide-binding Protein, Domain 1"/>
    <property type="match status" value="1"/>
</dbReference>
<dbReference type="InterPro" id="IPR030678">
    <property type="entry name" value="Peptide/Ni-bd"/>
</dbReference>
<dbReference type="SUPFAM" id="SSF53850">
    <property type="entry name" value="Periplasmic binding protein-like II"/>
    <property type="match status" value="1"/>
</dbReference>
<evidence type="ECO:0000313" key="3">
    <source>
        <dbReference type="Proteomes" id="UP001500466"/>
    </source>
</evidence>